<dbReference type="InterPro" id="IPR027417">
    <property type="entry name" value="P-loop_NTPase"/>
</dbReference>
<organism evidence="13 14">
    <name type="scientific">Aulographum hederae CBS 113979</name>
    <dbReference type="NCBI Taxonomy" id="1176131"/>
    <lineage>
        <taxon>Eukaryota</taxon>
        <taxon>Fungi</taxon>
        <taxon>Dikarya</taxon>
        <taxon>Ascomycota</taxon>
        <taxon>Pezizomycotina</taxon>
        <taxon>Dothideomycetes</taxon>
        <taxon>Pleosporomycetidae</taxon>
        <taxon>Aulographales</taxon>
        <taxon>Aulographaceae</taxon>
    </lineage>
</organism>
<dbReference type="InterPro" id="IPR004160">
    <property type="entry name" value="Transl_elong_EFTu/EF1A_C"/>
</dbReference>
<comment type="subunit">
    <text evidence="10">Component of the Dom34-Hbs1 complex, also named Pelota-HBS1L complex, composed of dom34 and hbs1.</text>
</comment>
<evidence type="ECO:0000256" key="9">
    <source>
        <dbReference type="ARBA" id="ARBA00049117"/>
    </source>
</evidence>
<dbReference type="SUPFAM" id="SSF52540">
    <property type="entry name" value="P-loop containing nucleoside triphosphate hydrolases"/>
    <property type="match status" value="1"/>
</dbReference>
<dbReference type="InterPro" id="IPR000795">
    <property type="entry name" value="T_Tr_GTP-bd_dom"/>
</dbReference>
<evidence type="ECO:0000256" key="11">
    <source>
        <dbReference type="ARBA" id="ARBA00074866"/>
    </source>
</evidence>
<evidence type="ECO:0000256" key="6">
    <source>
        <dbReference type="ARBA" id="ARBA00022801"/>
    </source>
</evidence>
<keyword evidence="6" id="KW-0378">Hydrolase</keyword>
<keyword evidence="4" id="KW-0547">Nucleotide-binding</keyword>
<evidence type="ECO:0000313" key="13">
    <source>
        <dbReference type="EMBL" id="KAF1981957.1"/>
    </source>
</evidence>
<comment type="subcellular location">
    <subcellularLocation>
        <location evidence="1">Cytoplasm</location>
    </subcellularLocation>
</comment>
<dbReference type="Proteomes" id="UP000800041">
    <property type="component" value="Unassembled WGS sequence"/>
</dbReference>
<dbReference type="GO" id="GO:0002184">
    <property type="term" value="P:cytoplasmic translational termination"/>
    <property type="evidence" value="ECO:0007669"/>
    <property type="project" value="UniProtKB-ARBA"/>
</dbReference>
<dbReference type="PRINTS" id="PR00315">
    <property type="entry name" value="ELONGATNFCT"/>
</dbReference>
<dbReference type="Pfam" id="PF03143">
    <property type="entry name" value="GTP_EFTU_D3"/>
    <property type="match status" value="1"/>
</dbReference>
<keyword evidence="5" id="KW-0251">Elongation factor</keyword>
<dbReference type="SUPFAM" id="SSF50465">
    <property type="entry name" value="EF-Tu/eEF-1alpha/eIF2-gamma C-terminal domain"/>
    <property type="match status" value="1"/>
</dbReference>
<dbReference type="FunFam" id="2.40.30.10:FF:000020">
    <property type="entry name" value="Translation elongation factor EF-1"/>
    <property type="match status" value="1"/>
</dbReference>
<accession>A0A6G1GMH4</accession>
<dbReference type="Pfam" id="PF00009">
    <property type="entry name" value="GTP_EFTU"/>
    <property type="match status" value="1"/>
</dbReference>
<dbReference type="PROSITE" id="PS51722">
    <property type="entry name" value="G_TR_2"/>
    <property type="match status" value="1"/>
</dbReference>
<name>A0A6G1GMH4_9PEZI</name>
<dbReference type="GO" id="GO:0003924">
    <property type="term" value="F:GTPase activity"/>
    <property type="evidence" value="ECO:0007669"/>
    <property type="project" value="InterPro"/>
</dbReference>
<dbReference type="CDD" id="cd01883">
    <property type="entry name" value="EF1_alpha"/>
    <property type="match status" value="1"/>
</dbReference>
<evidence type="ECO:0000256" key="2">
    <source>
        <dbReference type="ARBA" id="ARBA00007249"/>
    </source>
</evidence>
<dbReference type="AlphaFoldDB" id="A0A6G1GMH4"/>
<dbReference type="GO" id="GO:0005525">
    <property type="term" value="F:GTP binding"/>
    <property type="evidence" value="ECO:0007669"/>
    <property type="project" value="UniProtKB-KW"/>
</dbReference>
<evidence type="ECO:0000256" key="5">
    <source>
        <dbReference type="ARBA" id="ARBA00022768"/>
    </source>
</evidence>
<keyword evidence="7" id="KW-0648">Protein biosynthesis</keyword>
<dbReference type="Gene3D" id="3.40.50.300">
    <property type="entry name" value="P-loop containing nucleotide triphosphate hydrolases"/>
    <property type="match status" value="1"/>
</dbReference>
<reference evidence="13" key="1">
    <citation type="journal article" date="2020" name="Stud. Mycol.">
        <title>101 Dothideomycetes genomes: a test case for predicting lifestyles and emergence of pathogens.</title>
        <authorList>
            <person name="Haridas S."/>
            <person name="Albert R."/>
            <person name="Binder M."/>
            <person name="Bloem J."/>
            <person name="Labutti K."/>
            <person name="Salamov A."/>
            <person name="Andreopoulos B."/>
            <person name="Baker S."/>
            <person name="Barry K."/>
            <person name="Bills G."/>
            <person name="Bluhm B."/>
            <person name="Cannon C."/>
            <person name="Castanera R."/>
            <person name="Culley D."/>
            <person name="Daum C."/>
            <person name="Ezra D."/>
            <person name="Gonzalez J."/>
            <person name="Henrissat B."/>
            <person name="Kuo A."/>
            <person name="Liang C."/>
            <person name="Lipzen A."/>
            <person name="Lutzoni F."/>
            <person name="Magnuson J."/>
            <person name="Mondo S."/>
            <person name="Nolan M."/>
            <person name="Ohm R."/>
            <person name="Pangilinan J."/>
            <person name="Park H.-J."/>
            <person name="Ramirez L."/>
            <person name="Alfaro M."/>
            <person name="Sun H."/>
            <person name="Tritt A."/>
            <person name="Yoshinaga Y."/>
            <person name="Zwiers L.-H."/>
            <person name="Turgeon B."/>
            <person name="Goodwin S."/>
            <person name="Spatafora J."/>
            <person name="Crous P."/>
            <person name="Grigoriev I."/>
        </authorList>
    </citation>
    <scope>NUCLEOTIDE SEQUENCE</scope>
    <source>
        <strain evidence="13">CBS 113979</strain>
    </source>
</reference>
<proteinExistence type="inferred from homology"/>
<evidence type="ECO:0000256" key="4">
    <source>
        <dbReference type="ARBA" id="ARBA00022741"/>
    </source>
</evidence>
<dbReference type="FunFam" id="3.40.50.300:FF:000204">
    <property type="entry name" value="Translation elongation factor Tu"/>
    <property type="match status" value="1"/>
</dbReference>
<sequence>MAALSVAEPTKKSKNLNVVEEYEKTNPKKSASFVVIGHVDHGKSTLMGRLLFDLKVVDQRTLDKLRKEADAIGKSSFALAWVMDETKEERARGVTVDFATNYFETDATKFTILDAPGHRDFIPNMIAGASQADFAVLVIDSSTNSFESGLKGQTKEHALLVRSMGVQQLIIAINKMDLAEWAEDRFTEIQQQMSAFLVAAGFQAQNITFVPLAGLTGENVVNPVPKDKAAWYTGPTLVSALDGARATTRAMEKPLRLSINDIFRGGVINPLSISGRIDQGTLQAGDAIVAQPAGETASIKRIEVASQEVDWAVAGQIVILHLTDIDPIHLRHGDIVCHLSSPITTITEFNAKVLAFEHLLPGFVDVHRGPLHVSGKIKGLVATLDKSSGEIAKKKPRIVQPGQVARVSVEMEKGMSLEEGMRIVLRSEGRTIGAGLLE</sequence>
<dbReference type="PANTHER" id="PTHR23115">
    <property type="entry name" value="TRANSLATION FACTOR"/>
    <property type="match status" value="1"/>
</dbReference>
<evidence type="ECO:0000256" key="3">
    <source>
        <dbReference type="ARBA" id="ARBA00022490"/>
    </source>
</evidence>
<keyword evidence="3" id="KW-0963">Cytoplasm</keyword>
<gene>
    <name evidence="13" type="ORF">K402DRAFT_215648</name>
</gene>
<dbReference type="InterPro" id="IPR009000">
    <property type="entry name" value="Transl_B-barrel_sf"/>
</dbReference>
<evidence type="ECO:0000259" key="12">
    <source>
        <dbReference type="PROSITE" id="PS51722"/>
    </source>
</evidence>
<dbReference type="EMBL" id="ML977190">
    <property type="protein sequence ID" value="KAF1981957.1"/>
    <property type="molecule type" value="Genomic_DNA"/>
</dbReference>
<dbReference type="CDD" id="cd16267">
    <property type="entry name" value="HBS1-like_II"/>
    <property type="match status" value="1"/>
</dbReference>
<keyword evidence="8" id="KW-0342">GTP-binding</keyword>
<evidence type="ECO:0000256" key="1">
    <source>
        <dbReference type="ARBA" id="ARBA00004496"/>
    </source>
</evidence>
<dbReference type="InterPro" id="IPR009001">
    <property type="entry name" value="Transl_elong_EF1A/Init_IF2_C"/>
</dbReference>
<dbReference type="OrthoDB" id="342024at2759"/>
<dbReference type="GO" id="GO:0003746">
    <property type="term" value="F:translation elongation factor activity"/>
    <property type="evidence" value="ECO:0007669"/>
    <property type="project" value="UniProtKB-KW"/>
</dbReference>
<dbReference type="GO" id="GO:1990533">
    <property type="term" value="C:Dom34-Hbs1 complex"/>
    <property type="evidence" value="ECO:0007669"/>
    <property type="project" value="UniProtKB-ARBA"/>
</dbReference>
<evidence type="ECO:0000313" key="14">
    <source>
        <dbReference type="Proteomes" id="UP000800041"/>
    </source>
</evidence>
<feature type="domain" description="Tr-type G" evidence="12">
    <location>
        <begin position="28"/>
        <end position="255"/>
    </location>
</feature>
<dbReference type="GO" id="GO:0005829">
    <property type="term" value="C:cytosol"/>
    <property type="evidence" value="ECO:0007669"/>
    <property type="project" value="GOC"/>
</dbReference>
<evidence type="ECO:0000256" key="10">
    <source>
        <dbReference type="ARBA" id="ARBA00063537"/>
    </source>
</evidence>
<dbReference type="Gene3D" id="2.40.30.10">
    <property type="entry name" value="Translation factors"/>
    <property type="match status" value="2"/>
</dbReference>
<comment type="catalytic activity">
    <reaction evidence="9">
        <text>GTP + H2O = GDP + phosphate + H(+)</text>
        <dbReference type="Rhea" id="RHEA:19669"/>
        <dbReference type="ChEBI" id="CHEBI:15377"/>
        <dbReference type="ChEBI" id="CHEBI:15378"/>
        <dbReference type="ChEBI" id="CHEBI:37565"/>
        <dbReference type="ChEBI" id="CHEBI:43474"/>
        <dbReference type="ChEBI" id="CHEBI:58189"/>
    </reaction>
    <physiologicalReaction direction="left-to-right" evidence="9">
        <dbReference type="Rhea" id="RHEA:19670"/>
    </physiologicalReaction>
</comment>
<dbReference type="InterPro" id="IPR050100">
    <property type="entry name" value="TRAFAC_GTPase_members"/>
</dbReference>
<keyword evidence="14" id="KW-1185">Reference proteome</keyword>
<protein>
    <recommendedName>
        <fullName evidence="11">Elongation factor 1 alpha-like protein</fullName>
    </recommendedName>
</protein>
<evidence type="ECO:0000256" key="7">
    <source>
        <dbReference type="ARBA" id="ARBA00022917"/>
    </source>
</evidence>
<comment type="similarity">
    <text evidence="2">Belongs to the TRAFAC class translation factor GTPase superfamily. Classic translation factor GTPase family. EF-Tu/EF-1A subfamily.</text>
</comment>
<dbReference type="SUPFAM" id="SSF50447">
    <property type="entry name" value="Translation proteins"/>
    <property type="match status" value="1"/>
</dbReference>
<evidence type="ECO:0000256" key="8">
    <source>
        <dbReference type="ARBA" id="ARBA00023134"/>
    </source>
</evidence>